<feature type="domain" description="DUF4440" evidence="1">
    <location>
        <begin position="7"/>
        <end position="113"/>
    </location>
</feature>
<dbReference type="AlphaFoldDB" id="A0A9Y2MS71"/>
<dbReference type="SUPFAM" id="SSF54427">
    <property type="entry name" value="NTF2-like"/>
    <property type="match status" value="1"/>
</dbReference>
<sequence length="132" mass="14285">MGTAEEIIELGNRWVAAETAGDTATLAGMATPDFTLVGPLGFVLNRDQWLQRYEGGGLVTRRLDWREVEVREHGDSAIAVGVHDQEATHRGNAVDGRFRSTHVLVREDGRWLLAGMHLSPIGAPPAFARGGA</sequence>
<reference evidence="2 3" key="1">
    <citation type="submission" date="2023-06" db="EMBL/GenBank/DDBJ databases">
        <authorList>
            <person name="Oyuntsetseg B."/>
            <person name="Kim S.B."/>
        </authorList>
    </citation>
    <scope>NUCLEOTIDE SEQUENCE [LARGE SCALE GENOMIC DNA]</scope>
    <source>
        <strain evidence="2 3">2-15</strain>
    </source>
</reference>
<evidence type="ECO:0000313" key="3">
    <source>
        <dbReference type="Proteomes" id="UP001236014"/>
    </source>
</evidence>
<dbReference type="EMBL" id="CP127294">
    <property type="protein sequence ID" value="WIX76286.1"/>
    <property type="molecule type" value="Genomic_DNA"/>
</dbReference>
<dbReference type="InterPro" id="IPR032710">
    <property type="entry name" value="NTF2-like_dom_sf"/>
</dbReference>
<dbReference type="RefSeq" id="WP_285967036.1">
    <property type="nucleotide sequence ID" value="NZ_CP127294.1"/>
</dbReference>
<dbReference type="Proteomes" id="UP001236014">
    <property type="component" value="Chromosome"/>
</dbReference>
<dbReference type="Pfam" id="PF14534">
    <property type="entry name" value="DUF4440"/>
    <property type="match status" value="1"/>
</dbReference>
<proteinExistence type="predicted"/>
<evidence type="ECO:0000259" key="1">
    <source>
        <dbReference type="Pfam" id="PF14534"/>
    </source>
</evidence>
<evidence type="ECO:0000313" key="2">
    <source>
        <dbReference type="EMBL" id="WIX76286.1"/>
    </source>
</evidence>
<dbReference type="Gene3D" id="3.10.450.50">
    <property type="match status" value="1"/>
</dbReference>
<accession>A0A9Y2MS71</accession>
<dbReference type="KEGG" id="acab:QRX50_33110"/>
<gene>
    <name evidence="2" type="ORF">QRX50_33110</name>
</gene>
<keyword evidence="3" id="KW-1185">Reference proteome</keyword>
<organism evidence="2 3">
    <name type="scientific">Amycolatopsis carbonis</name>
    <dbReference type="NCBI Taxonomy" id="715471"/>
    <lineage>
        <taxon>Bacteria</taxon>
        <taxon>Bacillati</taxon>
        <taxon>Actinomycetota</taxon>
        <taxon>Actinomycetes</taxon>
        <taxon>Pseudonocardiales</taxon>
        <taxon>Pseudonocardiaceae</taxon>
        <taxon>Amycolatopsis</taxon>
    </lineage>
</organism>
<protein>
    <submittedName>
        <fullName evidence="2">Nuclear transport factor 2 family protein</fullName>
    </submittedName>
</protein>
<name>A0A9Y2MS71_9PSEU</name>
<dbReference type="InterPro" id="IPR027843">
    <property type="entry name" value="DUF4440"/>
</dbReference>